<name>A0A2G9IAZ1_9LAMI</name>
<comment type="caution">
    <text evidence="1">The sequence shown here is derived from an EMBL/GenBank/DDBJ whole genome shotgun (WGS) entry which is preliminary data.</text>
</comment>
<evidence type="ECO:0000313" key="1">
    <source>
        <dbReference type="EMBL" id="PIN26830.1"/>
    </source>
</evidence>
<dbReference type="Proteomes" id="UP000231279">
    <property type="component" value="Unassembled WGS sequence"/>
</dbReference>
<accession>A0A2G9IAZ1</accession>
<evidence type="ECO:0000313" key="2">
    <source>
        <dbReference type="Proteomes" id="UP000231279"/>
    </source>
</evidence>
<gene>
    <name evidence="1" type="ORF">CDL12_00417</name>
</gene>
<keyword evidence="2" id="KW-1185">Reference proteome</keyword>
<sequence length="124" mass="14538">MVLVLTGCNYKDLKETDMIILSCMDLDLALRIERPPSTKYERDLEKSAMFDEDDAKLFLEELEIRFTKSEKAETSTLLPKLVSMRYKEKGKIREYIMYSSKLKELKLELSEDLLVHLVLTSFYA</sequence>
<protein>
    <submittedName>
        <fullName evidence="1">Uncharacterized protein</fullName>
    </submittedName>
</protein>
<proteinExistence type="predicted"/>
<organism evidence="1 2">
    <name type="scientific">Handroanthus impetiginosus</name>
    <dbReference type="NCBI Taxonomy" id="429701"/>
    <lineage>
        <taxon>Eukaryota</taxon>
        <taxon>Viridiplantae</taxon>
        <taxon>Streptophyta</taxon>
        <taxon>Embryophyta</taxon>
        <taxon>Tracheophyta</taxon>
        <taxon>Spermatophyta</taxon>
        <taxon>Magnoliopsida</taxon>
        <taxon>eudicotyledons</taxon>
        <taxon>Gunneridae</taxon>
        <taxon>Pentapetalae</taxon>
        <taxon>asterids</taxon>
        <taxon>lamiids</taxon>
        <taxon>Lamiales</taxon>
        <taxon>Bignoniaceae</taxon>
        <taxon>Crescentiina</taxon>
        <taxon>Tabebuia alliance</taxon>
        <taxon>Handroanthus</taxon>
    </lineage>
</organism>
<reference evidence="2" key="1">
    <citation type="journal article" date="2018" name="Gigascience">
        <title>Genome assembly of the Pink Ipe (Handroanthus impetiginosus, Bignoniaceae), a highly valued, ecologically keystone Neotropical timber forest tree.</title>
        <authorList>
            <person name="Silva-Junior O.B."/>
            <person name="Grattapaglia D."/>
            <person name="Novaes E."/>
            <person name="Collevatti R.G."/>
        </authorList>
    </citation>
    <scope>NUCLEOTIDE SEQUENCE [LARGE SCALE GENOMIC DNA]</scope>
    <source>
        <strain evidence="2">cv. UFG-1</strain>
    </source>
</reference>
<dbReference type="EMBL" id="NKXS01000042">
    <property type="protein sequence ID" value="PIN26830.1"/>
    <property type="molecule type" value="Genomic_DNA"/>
</dbReference>
<dbReference type="AlphaFoldDB" id="A0A2G9IAZ1"/>
<dbReference type="OrthoDB" id="1633296at2759"/>
<dbReference type="STRING" id="429701.A0A2G9IAZ1"/>